<dbReference type="Pfam" id="PF00004">
    <property type="entry name" value="AAA"/>
    <property type="match status" value="1"/>
</dbReference>
<keyword evidence="2" id="KW-0547">Nucleotide-binding</keyword>
<evidence type="ECO:0000256" key="1">
    <source>
        <dbReference type="ARBA" id="ARBA00006914"/>
    </source>
</evidence>
<dbReference type="GO" id="GO:0016887">
    <property type="term" value="F:ATP hydrolysis activity"/>
    <property type="evidence" value="ECO:0007669"/>
    <property type="project" value="InterPro"/>
</dbReference>
<dbReference type="RefSeq" id="WP_089897725.1">
    <property type="nucleotide sequence ID" value="NZ_FOJG01000002.1"/>
</dbReference>
<protein>
    <submittedName>
        <fullName evidence="6">ATPase family associated with various cellular activities (AAA)</fullName>
    </submittedName>
</protein>
<sequence>MSKINGTAAKKKVTAKQKSSSKTTAKQVPVNPDNHNNVANEATSAIPPRADKAPAQPPVVEIPESTARPETATAPELRYLQQLINYRLGSYFGRESTDAPVVPDRATWQIVRPEAMQQHSWSDDELTVLLIALVPHILPELFDTAVFQFLPNGGEFQQLGGARGKQFRGFLPTGKTVLFLLADTNWQRRLEIQELFEPDHEFARKRILWLEDVQGGEPLMSAKLMMDIDYVNLFIKGKPGKPHFSMSFPARLIATELSWNDLVLDESVFSQIRELETWLHHNDQLMNDWGMKHKLKKGYRALFYGPPGTGKTFTASLLGKYTGRDVYKIDLSMVVSKYIGETEKNLETLFAKASDKGWIIFFDEADALFGKRTSVRDAHDKYANQEVSYLLQRIEDFNGLVILATNMKNNIDDAFIRRFNAIIQFQVPGERERAAIWQKTFPPNVTLQDDIPGKVKKYEITGGNIINVVQYACLKALERKSAEVTLDDVMNGIRKEMNKEGRSFIV</sequence>
<feature type="compositionally biased region" description="Low complexity" evidence="4">
    <location>
        <begin position="16"/>
        <end position="28"/>
    </location>
</feature>
<dbReference type="Gene3D" id="3.40.50.300">
    <property type="entry name" value="P-loop containing nucleotide triphosphate hydrolases"/>
    <property type="match status" value="1"/>
</dbReference>
<dbReference type="Proteomes" id="UP000199310">
    <property type="component" value="Unassembled WGS sequence"/>
</dbReference>
<dbReference type="InterPro" id="IPR003959">
    <property type="entry name" value="ATPase_AAA_core"/>
</dbReference>
<dbReference type="PANTHER" id="PTHR23073">
    <property type="entry name" value="26S PROTEASOME REGULATORY SUBUNIT"/>
    <property type="match status" value="1"/>
</dbReference>
<gene>
    <name evidence="6" type="ORF">SAMN04488122_4211</name>
</gene>
<dbReference type="GO" id="GO:0005524">
    <property type="term" value="F:ATP binding"/>
    <property type="evidence" value="ECO:0007669"/>
    <property type="project" value="UniProtKB-KW"/>
</dbReference>
<evidence type="ECO:0000256" key="2">
    <source>
        <dbReference type="ARBA" id="ARBA00022741"/>
    </source>
</evidence>
<evidence type="ECO:0000313" key="6">
    <source>
        <dbReference type="EMBL" id="SEW51349.1"/>
    </source>
</evidence>
<evidence type="ECO:0000256" key="4">
    <source>
        <dbReference type="SAM" id="MobiDB-lite"/>
    </source>
</evidence>
<feature type="compositionally biased region" description="Polar residues" evidence="4">
    <location>
        <begin position="33"/>
        <end position="43"/>
    </location>
</feature>
<dbReference type="EMBL" id="FOJG01000002">
    <property type="protein sequence ID" value="SEW51349.1"/>
    <property type="molecule type" value="Genomic_DNA"/>
</dbReference>
<dbReference type="CDD" id="cd19481">
    <property type="entry name" value="RecA-like_protease"/>
    <property type="match status" value="1"/>
</dbReference>
<proteinExistence type="inferred from homology"/>
<evidence type="ECO:0000259" key="5">
    <source>
        <dbReference type="SMART" id="SM00382"/>
    </source>
</evidence>
<dbReference type="OrthoDB" id="7438987at2"/>
<keyword evidence="3" id="KW-0067">ATP-binding</keyword>
<name>A0A1I0S6U5_9BACT</name>
<organism evidence="6 7">
    <name type="scientific">Chitinophaga arvensicola</name>
    <dbReference type="NCBI Taxonomy" id="29529"/>
    <lineage>
        <taxon>Bacteria</taxon>
        <taxon>Pseudomonadati</taxon>
        <taxon>Bacteroidota</taxon>
        <taxon>Chitinophagia</taxon>
        <taxon>Chitinophagales</taxon>
        <taxon>Chitinophagaceae</taxon>
        <taxon>Chitinophaga</taxon>
    </lineage>
</organism>
<dbReference type="InterPro" id="IPR003593">
    <property type="entry name" value="AAA+_ATPase"/>
</dbReference>
<dbReference type="SMART" id="SM00382">
    <property type="entry name" value="AAA"/>
    <property type="match status" value="1"/>
</dbReference>
<feature type="domain" description="AAA+ ATPase" evidence="5">
    <location>
        <begin position="297"/>
        <end position="429"/>
    </location>
</feature>
<accession>A0A1I0S6U5</accession>
<feature type="region of interest" description="Disordered" evidence="4">
    <location>
        <begin position="1"/>
        <end position="57"/>
    </location>
</feature>
<comment type="similarity">
    <text evidence="1">Belongs to the AAA ATPase family.</text>
</comment>
<reference evidence="7" key="1">
    <citation type="submission" date="2016-10" db="EMBL/GenBank/DDBJ databases">
        <authorList>
            <person name="Varghese N."/>
            <person name="Submissions S."/>
        </authorList>
    </citation>
    <scope>NUCLEOTIDE SEQUENCE [LARGE SCALE GENOMIC DNA]</scope>
    <source>
        <strain evidence="7">DSM 3695</strain>
    </source>
</reference>
<evidence type="ECO:0000313" key="7">
    <source>
        <dbReference type="Proteomes" id="UP000199310"/>
    </source>
</evidence>
<dbReference type="STRING" id="29529.SAMN04488122_4211"/>
<dbReference type="InterPro" id="IPR027417">
    <property type="entry name" value="P-loop_NTPase"/>
</dbReference>
<dbReference type="SUPFAM" id="SSF52540">
    <property type="entry name" value="P-loop containing nucleoside triphosphate hydrolases"/>
    <property type="match status" value="1"/>
</dbReference>
<evidence type="ECO:0000256" key="3">
    <source>
        <dbReference type="ARBA" id="ARBA00022840"/>
    </source>
</evidence>
<keyword evidence="7" id="KW-1185">Reference proteome</keyword>
<dbReference type="InterPro" id="IPR050221">
    <property type="entry name" value="26S_Proteasome_ATPase"/>
</dbReference>
<dbReference type="AlphaFoldDB" id="A0A1I0S6U5"/>